<dbReference type="Gene3D" id="3.40.525.10">
    <property type="entry name" value="CRAL-TRIO lipid binding domain"/>
    <property type="match status" value="1"/>
</dbReference>
<dbReference type="InterPro" id="IPR036865">
    <property type="entry name" value="CRAL-TRIO_dom_sf"/>
</dbReference>
<dbReference type="PANTHER" id="PTHR10174">
    <property type="entry name" value="ALPHA-TOCOPHEROL TRANSFER PROTEIN-RELATED"/>
    <property type="match status" value="1"/>
</dbReference>
<dbReference type="PANTHER" id="PTHR10174:SF222">
    <property type="entry name" value="GH10083P-RELATED"/>
    <property type="match status" value="1"/>
</dbReference>
<accession>A0AAV8Y3A1</accession>
<gene>
    <name evidence="1" type="ORF">NQ314_009320</name>
</gene>
<dbReference type="GO" id="GO:0016020">
    <property type="term" value="C:membrane"/>
    <property type="evidence" value="ECO:0007669"/>
    <property type="project" value="TreeGrafter"/>
</dbReference>
<dbReference type="GO" id="GO:1902936">
    <property type="term" value="F:phosphatidylinositol bisphosphate binding"/>
    <property type="evidence" value="ECO:0007669"/>
    <property type="project" value="TreeGrafter"/>
</dbReference>
<keyword evidence="2" id="KW-1185">Reference proteome</keyword>
<evidence type="ECO:0008006" key="3">
    <source>
        <dbReference type="Google" id="ProtNLM"/>
    </source>
</evidence>
<dbReference type="InterPro" id="IPR036273">
    <property type="entry name" value="CRAL/TRIO_N_dom_sf"/>
</dbReference>
<evidence type="ECO:0000313" key="1">
    <source>
        <dbReference type="EMBL" id="KAJ8945102.1"/>
    </source>
</evidence>
<dbReference type="SUPFAM" id="SSF46938">
    <property type="entry name" value="CRAL/TRIO N-terminal domain"/>
    <property type="match status" value="1"/>
</dbReference>
<sequence>MHYFEPISPTVEEEIWRFWGKTMESVNQDIENLKFWLNLQPHLPHTLSNKQLKAYLLMNRGSVEKTKLKIDMYYTMRTVFPDVFQNSHPLSERLLHATKFIYFLPLPKLCADFSRIVILKIKDVDAMDFDAYAWWAHIINVVEIRLHEDACSGHIVIIDMENYKISYLMKFTPTLFKCIYTIGSVSIQFFCNH</sequence>
<protein>
    <recommendedName>
        <fullName evidence="3">CRAL-TRIO domain-containing protein</fullName>
    </recommendedName>
</protein>
<dbReference type="AlphaFoldDB" id="A0AAV8Y3A1"/>
<dbReference type="Proteomes" id="UP001162156">
    <property type="component" value="Unassembled WGS sequence"/>
</dbReference>
<dbReference type="SUPFAM" id="SSF52087">
    <property type="entry name" value="CRAL/TRIO domain"/>
    <property type="match status" value="1"/>
</dbReference>
<name>A0AAV8Y3A1_9CUCU</name>
<evidence type="ECO:0000313" key="2">
    <source>
        <dbReference type="Proteomes" id="UP001162156"/>
    </source>
</evidence>
<reference evidence="1" key="1">
    <citation type="journal article" date="2023" name="Insect Mol. Biol.">
        <title>Genome sequencing provides insights into the evolution of gene families encoding plant cell wall-degrading enzymes in longhorned beetles.</title>
        <authorList>
            <person name="Shin N.R."/>
            <person name="Okamura Y."/>
            <person name="Kirsch R."/>
            <person name="Pauchet Y."/>
        </authorList>
    </citation>
    <scope>NUCLEOTIDE SEQUENCE</scope>
    <source>
        <strain evidence="1">RBIC_L_NR</strain>
    </source>
</reference>
<proteinExistence type="predicted"/>
<comment type="caution">
    <text evidence="1">The sequence shown here is derived from an EMBL/GenBank/DDBJ whole genome shotgun (WGS) entry which is preliminary data.</text>
</comment>
<dbReference type="EMBL" id="JANEYF010002542">
    <property type="protein sequence ID" value="KAJ8945102.1"/>
    <property type="molecule type" value="Genomic_DNA"/>
</dbReference>
<organism evidence="1 2">
    <name type="scientific">Rhamnusium bicolor</name>
    <dbReference type="NCBI Taxonomy" id="1586634"/>
    <lineage>
        <taxon>Eukaryota</taxon>
        <taxon>Metazoa</taxon>
        <taxon>Ecdysozoa</taxon>
        <taxon>Arthropoda</taxon>
        <taxon>Hexapoda</taxon>
        <taxon>Insecta</taxon>
        <taxon>Pterygota</taxon>
        <taxon>Neoptera</taxon>
        <taxon>Endopterygota</taxon>
        <taxon>Coleoptera</taxon>
        <taxon>Polyphaga</taxon>
        <taxon>Cucujiformia</taxon>
        <taxon>Chrysomeloidea</taxon>
        <taxon>Cerambycidae</taxon>
        <taxon>Lepturinae</taxon>
        <taxon>Rhagiini</taxon>
        <taxon>Rhamnusium</taxon>
    </lineage>
</organism>